<dbReference type="RefSeq" id="XP_007835521.1">
    <property type="nucleotide sequence ID" value="XM_007837330.1"/>
</dbReference>
<feature type="region of interest" description="Disordered" evidence="4">
    <location>
        <begin position="2129"/>
        <end position="2166"/>
    </location>
</feature>
<feature type="repeat" description="ANK" evidence="3">
    <location>
        <begin position="1669"/>
        <end position="1701"/>
    </location>
</feature>
<evidence type="ECO:0000256" key="4">
    <source>
        <dbReference type="SAM" id="MobiDB-lite"/>
    </source>
</evidence>
<name>W3X156_PESFW</name>
<dbReference type="Pfam" id="PF12796">
    <property type="entry name" value="Ank_2"/>
    <property type="match status" value="9"/>
</dbReference>
<dbReference type="InterPro" id="IPR001870">
    <property type="entry name" value="B30.2/SPRY"/>
</dbReference>
<dbReference type="CDD" id="cd12885">
    <property type="entry name" value="SPRY_RanBP_like"/>
    <property type="match status" value="1"/>
</dbReference>
<gene>
    <name evidence="6" type="ORF">PFICI_08749</name>
</gene>
<dbReference type="PANTHER" id="PTHR24198">
    <property type="entry name" value="ANKYRIN REPEAT AND PROTEIN KINASE DOMAIN-CONTAINING PROTEIN"/>
    <property type="match status" value="1"/>
</dbReference>
<dbReference type="InterPro" id="IPR036770">
    <property type="entry name" value="Ankyrin_rpt-contain_sf"/>
</dbReference>
<dbReference type="eggNOG" id="KOG1477">
    <property type="taxonomic scope" value="Eukaryota"/>
</dbReference>
<dbReference type="eggNOG" id="KOG4177">
    <property type="taxonomic scope" value="Eukaryota"/>
</dbReference>
<feature type="compositionally biased region" description="Low complexity" evidence="4">
    <location>
        <begin position="2153"/>
        <end position="2166"/>
    </location>
</feature>
<dbReference type="PROSITE" id="PS50188">
    <property type="entry name" value="B302_SPRY"/>
    <property type="match status" value="1"/>
</dbReference>
<organism evidence="6 7">
    <name type="scientific">Pestalotiopsis fici (strain W106-1 / CGMCC3.15140)</name>
    <dbReference type="NCBI Taxonomy" id="1229662"/>
    <lineage>
        <taxon>Eukaryota</taxon>
        <taxon>Fungi</taxon>
        <taxon>Dikarya</taxon>
        <taxon>Ascomycota</taxon>
        <taxon>Pezizomycotina</taxon>
        <taxon>Sordariomycetes</taxon>
        <taxon>Xylariomycetidae</taxon>
        <taxon>Amphisphaeriales</taxon>
        <taxon>Sporocadaceae</taxon>
        <taxon>Pestalotiopsis</taxon>
    </lineage>
</organism>
<dbReference type="SMART" id="SM00248">
    <property type="entry name" value="ANK"/>
    <property type="match status" value="29"/>
</dbReference>
<dbReference type="Pfam" id="PF00023">
    <property type="entry name" value="Ank"/>
    <property type="match status" value="1"/>
</dbReference>
<dbReference type="PANTHER" id="PTHR24198:SF165">
    <property type="entry name" value="ANKYRIN REPEAT-CONTAINING PROTEIN-RELATED"/>
    <property type="match status" value="1"/>
</dbReference>
<dbReference type="SUPFAM" id="SSF48403">
    <property type="entry name" value="Ankyrin repeat"/>
    <property type="match status" value="5"/>
</dbReference>
<keyword evidence="1" id="KW-0677">Repeat</keyword>
<dbReference type="InterPro" id="IPR002110">
    <property type="entry name" value="Ankyrin_rpt"/>
</dbReference>
<dbReference type="Proteomes" id="UP000030651">
    <property type="component" value="Unassembled WGS sequence"/>
</dbReference>
<dbReference type="PROSITE" id="PS50297">
    <property type="entry name" value="ANK_REP_REGION"/>
    <property type="match status" value="10"/>
</dbReference>
<feature type="repeat" description="ANK" evidence="3">
    <location>
        <begin position="1198"/>
        <end position="1221"/>
    </location>
</feature>
<protein>
    <recommendedName>
        <fullName evidence="5">B30.2/SPRY domain-containing protein</fullName>
    </recommendedName>
</protein>
<dbReference type="EMBL" id="KI912114">
    <property type="protein sequence ID" value="ETS78896.1"/>
    <property type="molecule type" value="Genomic_DNA"/>
</dbReference>
<reference evidence="7" key="1">
    <citation type="journal article" date="2015" name="BMC Genomics">
        <title>Genomic and transcriptomic analysis of the endophytic fungus Pestalotiopsis fici reveals its lifestyle and high potential for synthesis of natural products.</title>
        <authorList>
            <person name="Wang X."/>
            <person name="Zhang X."/>
            <person name="Liu L."/>
            <person name="Xiang M."/>
            <person name="Wang W."/>
            <person name="Sun X."/>
            <person name="Che Y."/>
            <person name="Guo L."/>
            <person name="Liu G."/>
            <person name="Guo L."/>
            <person name="Wang C."/>
            <person name="Yin W.B."/>
            <person name="Stadler M."/>
            <person name="Zhang X."/>
            <person name="Liu X."/>
        </authorList>
    </citation>
    <scope>NUCLEOTIDE SEQUENCE [LARGE SCALE GENOMIC DNA]</scope>
    <source>
        <strain evidence="7">W106-1 / CGMCC3.15140</strain>
    </source>
</reference>
<feature type="repeat" description="ANK" evidence="3">
    <location>
        <begin position="916"/>
        <end position="948"/>
    </location>
</feature>
<dbReference type="Pfam" id="PF24883">
    <property type="entry name" value="NPHP3_N"/>
    <property type="match status" value="1"/>
</dbReference>
<feature type="repeat" description="ANK" evidence="3">
    <location>
        <begin position="981"/>
        <end position="1013"/>
    </location>
</feature>
<dbReference type="Gene3D" id="2.60.120.920">
    <property type="match status" value="1"/>
</dbReference>
<evidence type="ECO:0000256" key="1">
    <source>
        <dbReference type="ARBA" id="ARBA00022737"/>
    </source>
</evidence>
<accession>W3X156</accession>
<keyword evidence="2 3" id="KW-0040">ANK repeat</keyword>
<dbReference type="GeneID" id="19273762"/>
<dbReference type="InterPro" id="IPR013320">
    <property type="entry name" value="ConA-like_dom_sf"/>
</dbReference>
<feature type="repeat" description="ANK" evidence="3">
    <location>
        <begin position="1469"/>
        <end position="1501"/>
    </location>
</feature>
<dbReference type="InterPro" id="IPR043136">
    <property type="entry name" value="B30.2/SPRY_sf"/>
</dbReference>
<dbReference type="HOGENOM" id="CLU_001662_0_0_1"/>
<evidence type="ECO:0000256" key="3">
    <source>
        <dbReference type="PROSITE-ProRule" id="PRU00023"/>
    </source>
</evidence>
<feature type="repeat" description="ANK" evidence="3">
    <location>
        <begin position="1570"/>
        <end position="1602"/>
    </location>
</feature>
<dbReference type="Pfam" id="PF00622">
    <property type="entry name" value="SPRY"/>
    <property type="match status" value="1"/>
</dbReference>
<dbReference type="OMA" id="LIRKWAH"/>
<dbReference type="InterPro" id="IPR044736">
    <property type="entry name" value="Gid1/RanBPM/SPLA_SPRY"/>
</dbReference>
<sequence length="2166" mass="238264">MCDAPGSAPPLHHASIKDELVRGTNWVTSQAIYSAHTAELSRCQGPKPAQVWRQHMNVMENYADKDTHLVLVHGIGHDSTACQNATKFWSTRFPRALVTSFAFLPEHARWGDGSFQERAECLLDTILKDRRKLTKSAHDELMSAQALPCVILGHDLGCALAKQALVIASEDAECGSLASDAEVLFFFQDVKIGADPGSWEHQLLHLLSSAGLSSNSPTELLRELPGALEELSWAFAAIQAHHRTVDICDKMSSQKSPVGIQQLHSTSQTSAPLDNRFKSLIFAHGSLVRRLSKISFSNHQIRLSRPSMNSFDWILHHKSVSDWRSYEIDSPKLLHISGPPGSGKIEASSRLISFLRETTPTSIILTYAFVNQSLESLPKRDLYISLIRQILLSCPSAFPRGKPISTWITHQTVFSVEMLEQLLLFLLEGIPNLPIFFAIHGSFPNESSDGTELINLLKTRQDLSSVCKLLLINEDQAYSIGALGDNKPNCRYIDIIHDANYESTLEGYIGSKIEHLIHIRPEYALGQTDILEKLIQTNSSFLQATISLKLLEIAQIPTTRAQILGYIGKLTMSLTDTYKLAFHDGQKRCAIPVLPLLQWITFAVRPLYQTELAVVAALIIPGQLSGDFLSANISLNIGQDIRCLRGTLIKLVGSKVYPLHQSLRHAFTDQDNHDSKDPDGAILDRLLDYLEFVFESTPQYEDVSATEASSVISDNGDVKPLPLEGPGLGLSRYAVSHWPDHYKRMRGRPEVKDRILTMFEKENNLNIWSRLYHQYIGHIDIDFNHVLDIAGRFGLTDLVVDIVRRERQSSTHTEEELNKICSNSLEIAVIFNNQEVVEMLLDYGAESSDIICLAVRHGPISMIKRLIELRPELINQQSSAGNTPLLIAAREGRIRVADFLLQKGADISAVPEYPPGGYTMQHCFAATGNTSALRLLIDAGVDMNVQSFGGWTPLLTVVGRRAEESLKLLLEHSDIGARLVDGRSALHIAAYSGYESICDILLDAGADDQSLSNDEYTPLHEAAMGGNLVVLRKFLSRSEHAVQNQNEAAEPELSAPFDPAKERNELLHIAARNNHLEIVQELLKDNRYASKRKCSTAVLWAAQRGYIEVVATLLASGKVMAVQDYEGNTALHRAAANQSQAIVELLLQSTTDFDINALNKPQETPLHCAARSGRLWTVQTLLNPRRGSGARADLKSKSGQTALHVAASYGHTAITAALLEHPDMKDACLSTDDDGDTALILAVREGHVETLEAFLPLLSKHTPQDLQGPKDAWYAAVEADGEKCIPVLLHNKWPMINDDSSPRATALHQAAKKDEVDLMELLCKNGAKIEARTLSGDTPLHWAAEHDSKGAVRFLLNRGATIDPHDDEWVTPLWKAAYDGSYDSVQELLNASPKPDVNVQKRSNGWTPLHAAYDRGDITKLLLDAGADPRILNEAGNPAFYEAADHYRGHEIIQHHLDAGMDPTMRNKKGQTILHVTGDSGSRSTVELLVARGSDINARDDEGIAPIHVAILDENLEVVQCLVEKNADLEVDCQRYGTPLMAAVQSGNTEIMKMLLDRSARVNNFSHEHIHHTPLQAAAANRSHDYVRLLLEHGADVNITGGTFGSPLCAAVRENAQDCIESLLEAGADVNFVGPQGTALEMAIANDSWAVVDLLLGQDIDPNSTSRGRYGTALIAAINSGNFEYVGKLLSRGANPNVQAEGRESTTEAAVKKGDTEIFNKLLMHGMEINCQDPSGRGPLSHAIVWKSLDLVEILWDREEIDLDEQDFAGRTPLMLAVIHAPDMVGGLISRHVDVNAKDKLGRTALVYAIRQDYDDLVEDIIKAGADPLMTNNRGRDSLYWAALGSSRNSFDVILKAVQDCGDSIRRRDSVRLAVNAAIAGENPGFIERLLEELDSDWQLADSDDWSPPYTAMRYDQVGILASTSENLGHGPLFRSLETTDPQAVPREWHASDHATALLREPNPLSITVQDPPRENEYPQCIARADHPMVPGASGVYYFEVTIVYNLDDSDVLGIGFCREDTPLEDEYLGFVDGSWGVHHDDGKAYGGSRAGAKFSEGFDNGDVIGCGVNFVQGIAFYTRNGTVIGQAFDNIRGRLYPAICTRIGKAGCVLRAQFWDYDGNGNSGFMFKGPYDGDETRKESKIAQQAAEEDSSSSSSSGSYSSSEV</sequence>
<dbReference type="SUPFAM" id="SSF49899">
    <property type="entry name" value="Concanavalin A-like lectins/glucanases"/>
    <property type="match status" value="1"/>
</dbReference>
<dbReference type="PRINTS" id="PR01415">
    <property type="entry name" value="ANKYRIN"/>
</dbReference>
<dbReference type="InterPro" id="IPR056884">
    <property type="entry name" value="NPHP3-like_N"/>
</dbReference>
<proteinExistence type="predicted"/>
<feature type="repeat" description="ANK" evidence="3">
    <location>
        <begin position="1535"/>
        <end position="1567"/>
    </location>
</feature>
<dbReference type="InParanoid" id="W3X156"/>
<dbReference type="Gene3D" id="1.25.40.20">
    <property type="entry name" value="Ankyrin repeat-containing domain"/>
    <property type="match status" value="6"/>
</dbReference>
<dbReference type="SMART" id="SM00449">
    <property type="entry name" value="SPRY"/>
    <property type="match status" value="1"/>
</dbReference>
<feature type="repeat" description="ANK" evidence="3">
    <location>
        <begin position="1801"/>
        <end position="1833"/>
    </location>
</feature>
<dbReference type="PROSITE" id="PS50088">
    <property type="entry name" value="ANK_REPEAT"/>
    <property type="match status" value="14"/>
</dbReference>
<feature type="repeat" description="ANK" evidence="3">
    <location>
        <begin position="1335"/>
        <end position="1367"/>
    </location>
</feature>
<feature type="repeat" description="ANK" evidence="3">
    <location>
        <begin position="1302"/>
        <end position="1334"/>
    </location>
</feature>
<feature type="repeat" description="ANK" evidence="3">
    <location>
        <begin position="880"/>
        <end position="912"/>
    </location>
</feature>
<dbReference type="InterPro" id="IPR003877">
    <property type="entry name" value="SPRY_dom"/>
</dbReference>
<dbReference type="KEGG" id="pfy:PFICI_08749"/>
<evidence type="ECO:0000313" key="7">
    <source>
        <dbReference type="Proteomes" id="UP000030651"/>
    </source>
</evidence>
<evidence type="ECO:0000256" key="2">
    <source>
        <dbReference type="ARBA" id="ARBA00023043"/>
    </source>
</evidence>
<feature type="domain" description="B30.2/SPRY" evidence="5">
    <location>
        <begin position="1927"/>
        <end position="2120"/>
    </location>
</feature>
<feature type="repeat" description="ANK" evidence="3">
    <location>
        <begin position="1502"/>
        <end position="1534"/>
    </location>
</feature>
<evidence type="ECO:0000259" key="5">
    <source>
        <dbReference type="PROSITE" id="PS50188"/>
    </source>
</evidence>
<evidence type="ECO:0000313" key="6">
    <source>
        <dbReference type="EMBL" id="ETS78896.1"/>
    </source>
</evidence>
<dbReference type="OrthoDB" id="341259at2759"/>
<feature type="repeat" description="ANK" evidence="3">
    <location>
        <begin position="1404"/>
        <end position="1434"/>
    </location>
</feature>
<keyword evidence="7" id="KW-1185">Reference proteome</keyword>
<feature type="repeat" description="ANK" evidence="3">
    <location>
        <begin position="1126"/>
        <end position="1158"/>
    </location>
</feature>